<evidence type="ECO:0000256" key="8">
    <source>
        <dbReference type="PIRSR" id="PIRSR000185-3"/>
    </source>
</evidence>
<dbReference type="PROSITE" id="PS00074">
    <property type="entry name" value="GLFV_DEHYDROGENASE"/>
    <property type="match status" value="1"/>
</dbReference>
<comment type="function">
    <text evidence="1">Catalyzes the reversible oxidative deamination of glutamate to alpha-ketoglutarate and ammonia.</text>
</comment>
<dbReference type="PATRIC" id="fig|1392540.3.peg.1922"/>
<accession>V2T7Y6</accession>
<dbReference type="PANTHER" id="PTHR11606">
    <property type="entry name" value="GLUTAMATE DEHYDROGENASE"/>
    <property type="match status" value="1"/>
</dbReference>
<dbReference type="InterPro" id="IPR006096">
    <property type="entry name" value="Glu/Leu/Phe/Val/Trp_DH_C"/>
</dbReference>
<dbReference type="eggNOG" id="COG0334">
    <property type="taxonomic scope" value="Bacteria"/>
</dbReference>
<dbReference type="FunFam" id="3.40.50.10860:FF:000003">
    <property type="entry name" value="Glutamate dehydrogenase"/>
    <property type="match status" value="1"/>
</dbReference>
<keyword evidence="3 5" id="KW-0560">Oxidoreductase</keyword>
<name>V2T7Y6_9GAMM</name>
<dbReference type="HOGENOM" id="CLU_025763_1_2_6"/>
<dbReference type="SUPFAM" id="SSF53223">
    <property type="entry name" value="Aminoacid dehydrogenase-like, N-terminal domain"/>
    <property type="match status" value="1"/>
</dbReference>
<dbReference type="Proteomes" id="UP000023785">
    <property type="component" value="Unassembled WGS sequence"/>
</dbReference>
<gene>
    <name evidence="11" type="ORF">P256_01992</name>
</gene>
<dbReference type="InterPro" id="IPR006097">
    <property type="entry name" value="Glu/Leu/Phe/Val/Trp_DH_dimer"/>
</dbReference>
<sequence length="423" mass="46517">MSNLSYVNENTDAWQTYLAQIDRVAPYLGDLKNYIDTLKRPKRALIVDVPIVMDDGSIQHFEGYRVQHNLSRGPGKGGIRYHPDVDLNEVMALSAWMTIKTAVLNLPFGGAKGGVRVDPRKLSTRELERLTRRFTTEISPVIGPQQDIPAPDVGTNPNIMGWMMDTYSTQHGHTVTGVVTGKPVHLGGSLGRVRATGRGVFITGLQAAKKIGLSIENSKVAVQGFGNVGNEAAYLFSQAGAKVVAVQDHTGTIFNADGFDVKALQNYVEQHHGVAGFENSQKIDNEAFWDVEMDIFIPAALEGQITVERAERLSAKMVLEGANGPTYPSADDALLRRGVTVVPDVICNAGGVTVSYFEWVQDMASYFWSEDEINERLDKLMIQAIEDVWKTSEEKSCSLRTAAYILACERILKARKERGIFPG</sequence>
<comment type="caution">
    <text evidence="11">The sequence shown here is derived from an EMBL/GenBank/DDBJ whole genome shotgun (WGS) entry which is preliminary data.</text>
</comment>
<keyword evidence="7" id="KW-0547">Nucleotide-binding</keyword>
<comment type="catalytic activity">
    <reaction evidence="4">
        <text>L-glutamate + NADP(+) + H2O = 2-oxoglutarate + NH4(+) + NADPH + H(+)</text>
        <dbReference type="Rhea" id="RHEA:11612"/>
        <dbReference type="ChEBI" id="CHEBI:15377"/>
        <dbReference type="ChEBI" id="CHEBI:15378"/>
        <dbReference type="ChEBI" id="CHEBI:16810"/>
        <dbReference type="ChEBI" id="CHEBI:28938"/>
        <dbReference type="ChEBI" id="CHEBI:29985"/>
        <dbReference type="ChEBI" id="CHEBI:57783"/>
        <dbReference type="ChEBI" id="CHEBI:58349"/>
        <dbReference type="EC" id="1.4.1.4"/>
    </reaction>
</comment>
<dbReference type="GO" id="GO:0000166">
    <property type="term" value="F:nucleotide binding"/>
    <property type="evidence" value="ECO:0007669"/>
    <property type="project" value="UniProtKB-KW"/>
</dbReference>
<reference evidence="11 12" key="1">
    <citation type="submission" date="2013-10" db="EMBL/GenBank/DDBJ databases">
        <title>The Genome Sequence of Acinetobacter nectaris CIP 110549.</title>
        <authorList>
            <consortium name="The Broad Institute Genomics Platform"/>
            <consortium name="The Broad Institute Genome Sequencing Center for Infectious Disease"/>
            <person name="Cerqueira G."/>
            <person name="Feldgarden M."/>
            <person name="Courvalin P."/>
            <person name="Grillot-Courvalin C."/>
            <person name="Clermont D."/>
            <person name="Rocha E."/>
            <person name="Yoon E.-J."/>
            <person name="Nemec A."/>
            <person name="Young S.K."/>
            <person name="Zeng Q."/>
            <person name="Gargeya S."/>
            <person name="Fitzgerald M."/>
            <person name="Abouelleil A."/>
            <person name="Alvarado L."/>
            <person name="Berlin A.M."/>
            <person name="Chapman S.B."/>
            <person name="Gainer-Dewar J."/>
            <person name="Goldberg J."/>
            <person name="Gnerre S."/>
            <person name="Griggs A."/>
            <person name="Gujja S."/>
            <person name="Hansen M."/>
            <person name="Howarth C."/>
            <person name="Imamovic A."/>
            <person name="Ireland A."/>
            <person name="Larimer J."/>
            <person name="McCowan C."/>
            <person name="Murphy C."/>
            <person name="Pearson M."/>
            <person name="Poon T.W."/>
            <person name="Priest M."/>
            <person name="Roberts A."/>
            <person name="Saif S."/>
            <person name="Shea T."/>
            <person name="Sykes S."/>
            <person name="Wortman J."/>
            <person name="Nusbaum C."/>
            <person name="Birren B."/>
        </authorList>
    </citation>
    <scope>NUCLEOTIDE SEQUENCE [LARGE SCALE GENOMIC DNA]</scope>
    <source>
        <strain evidence="11 12">CIP 110549</strain>
    </source>
</reference>
<dbReference type="PANTHER" id="PTHR11606:SF13">
    <property type="entry name" value="GLUTAMATE DEHYDROGENASE 1, MITOCHONDRIAL"/>
    <property type="match status" value="1"/>
</dbReference>
<dbReference type="InterPro" id="IPR036291">
    <property type="entry name" value="NAD(P)-bd_dom_sf"/>
</dbReference>
<evidence type="ECO:0000256" key="1">
    <source>
        <dbReference type="ARBA" id="ARBA00003868"/>
    </source>
</evidence>
<dbReference type="CDD" id="cd01076">
    <property type="entry name" value="NAD_bind_1_Glu_DH"/>
    <property type="match status" value="1"/>
</dbReference>
<feature type="active site" description="Proton donor" evidence="6">
    <location>
        <position position="112"/>
    </location>
</feature>
<evidence type="ECO:0000256" key="3">
    <source>
        <dbReference type="ARBA" id="ARBA00023002"/>
    </source>
</evidence>
<dbReference type="GO" id="GO:0004352">
    <property type="term" value="F:glutamate dehydrogenase (NAD+) activity"/>
    <property type="evidence" value="ECO:0007669"/>
    <property type="project" value="TreeGrafter"/>
</dbReference>
<dbReference type="GO" id="GO:0004354">
    <property type="term" value="F:glutamate dehydrogenase (NADP+) activity"/>
    <property type="evidence" value="ECO:0007669"/>
    <property type="project" value="UniProtKB-EC"/>
</dbReference>
<dbReference type="RefSeq" id="WP_023273610.1">
    <property type="nucleotide sequence ID" value="NZ_KI530734.1"/>
</dbReference>
<dbReference type="Pfam" id="PF00208">
    <property type="entry name" value="ELFV_dehydrog"/>
    <property type="match status" value="1"/>
</dbReference>
<dbReference type="Pfam" id="PF02812">
    <property type="entry name" value="ELFV_dehydrog_N"/>
    <property type="match status" value="1"/>
</dbReference>
<dbReference type="InterPro" id="IPR033922">
    <property type="entry name" value="NAD_bind_Glu_DH"/>
</dbReference>
<evidence type="ECO:0000256" key="4">
    <source>
        <dbReference type="ARBA" id="ARBA00048584"/>
    </source>
</evidence>
<dbReference type="SUPFAM" id="SSF51735">
    <property type="entry name" value="NAD(P)-binding Rossmann-fold domains"/>
    <property type="match status" value="1"/>
</dbReference>
<keyword evidence="12" id="KW-1185">Reference proteome</keyword>
<evidence type="ECO:0000259" key="10">
    <source>
        <dbReference type="SMART" id="SM00839"/>
    </source>
</evidence>
<dbReference type="PRINTS" id="PR00082">
    <property type="entry name" value="GLFDHDRGNASE"/>
</dbReference>
<protein>
    <recommendedName>
        <fullName evidence="5">Glutamate dehydrogenase</fullName>
    </recommendedName>
</protein>
<evidence type="ECO:0000256" key="5">
    <source>
        <dbReference type="PIRNR" id="PIRNR000185"/>
    </source>
</evidence>
<dbReference type="InterPro" id="IPR006095">
    <property type="entry name" value="Glu/Leu/Phe/Val/Trp_DH"/>
</dbReference>
<evidence type="ECO:0000256" key="6">
    <source>
        <dbReference type="PIRSR" id="PIRSR000185-1"/>
    </source>
</evidence>
<proteinExistence type="inferred from homology"/>
<dbReference type="Gene3D" id="3.40.50.10860">
    <property type="entry name" value="Leucine Dehydrogenase, chain A, domain 1"/>
    <property type="match status" value="1"/>
</dbReference>
<feature type="binding site" evidence="7">
    <location>
        <position position="227"/>
    </location>
    <ligand>
        <name>NAD(+)</name>
        <dbReference type="ChEBI" id="CHEBI:57540"/>
    </ligand>
</feature>
<dbReference type="InterPro" id="IPR014362">
    <property type="entry name" value="Glu_DH"/>
</dbReference>
<feature type="domain" description="Glutamate/phenylalanine/leucine/valine/L-tryptophan dehydrogenase C-terminal" evidence="10">
    <location>
        <begin position="189"/>
        <end position="419"/>
    </location>
</feature>
<feature type="binding site" evidence="7">
    <location>
        <position position="76"/>
    </location>
    <ligand>
        <name>substrate</name>
    </ligand>
</feature>
<keyword evidence="7" id="KW-0520">NAD</keyword>
<evidence type="ECO:0000256" key="9">
    <source>
        <dbReference type="RuleBase" id="RU004417"/>
    </source>
</evidence>
<dbReference type="EMBL" id="AYER01000007">
    <property type="protein sequence ID" value="ESK38453.1"/>
    <property type="molecule type" value="Genomic_DNA"/>
</dbReference>
<dbReference type="SMART" id="SM00839">
    <property type="entry name" value="ELFV_dehydrog"/>
    <property type="match status" value="1"/>
</dbReference>
<feature type="binding site" evidence="7">
    <location>
        <position position="355"/>
    </location>
    <ligand>
        <name>substrate</name>
    </ligand>
</feature>
<dbReference type="InterPro" id="IPR033524">
    <property type="entry name" value="Glu/Leu/Phe/Val_DH_AS"/>
</dbReference>
<evidence type="ECO:0000256" key="7">
    <source>
        <dbReference type="PIRSR" id="PIRSR000185-2"/>
    </source>
</evidence>
<feature type="site" description="Important for catalysis" evidence="8">
    <location>
        <position position="152"/>
    </location>
</feature>
<organism evidence="11 12">
    <name type="scientific">Acinetobacter nectaris CIP 110549</name>
    <dbReference type="NCBI Taxonomy" id="1392540"/>
    <lineage>
        <taxon>Bacteria</taxon>
        <taxon>Pseudomonadati</taxon>
        <taxon>Pseudomonadota</taxon>
        <taxon>Gammaproteobacteria</taxon>
        <taxon>Moraxellales</taxon>
        <taxon>Moraxellaceae</taxon>
        <taxon>Acinetobacter</taxon>
    </lineage>
</organism>
<dbReference type="PIRSF" id="PIRSF000185">
    <property type="entry name" value="Glu_DH"/>
    <property type="match status" value="1"/>
</dbReference>
<evidence type="ECO:0000313" key="11">
    <source>
        <dbReference type="EMBL" id="ESK38453.1"/>
    </source>
</evidence>
<dbReference type="GO" id="GO:0006538">
    <property type="term" value="P:L-glutamate catabolic process"/>
    <property type="evidence" value="ECO:0007669"/>
    <property type="project" value="TreeGrafter"/>
</dbReference>
<dbReference type="AlphaFoldDB" id="V2T7Y6"/>
<dbReference type="OrthoDB" id="9803297at2"/>
<comment type="similarity">
    <text evidence="2 5 9">Belongs to the Glu/Leu/Phe/Val dehydrogenases family.</text>
</comment>
<dbReference type="Gene3D" id="3.40.50.720">
    <property type="entry name" value="NAD(P)-binding Rossmann-like Domain"/>
    <property type="match status" value="1"/>
</dbReference>
<feature type="binding site" evidence="7">
    <location>
        <position position="100"/>
    </location>
    <ligand>
        <name>substrate</name>
    </ligand>
</feature>
<dbReference type="STRING" id="1392540.P256_01992"/>
<evidence type="ECO:0000256" key="2">
    <source>
        <dbReference type="ARBA" id="ARBA00006382"/>
    </source>
</evidence>
<evidence type="ECO:0000313" key="12">
    <source>
        <dbReference type="Proteomes" id="UP000023785"/>
    </source>
</evidence>
<dbReference type="InterPro" id="IPR046346">
    <property type="entry name" value="Aminoacid_DH-like_N_sf"/>
</dbReference>
<feature type="binding site" evidence="7">
    <location>
        <position position="196"/>
    </location>
    <ligand>
        <name>NAD(+)</name>
        <dbReference type="ChEBI" id="CHEBI:57540"/>
    </ligand>
</feature>